<dbReference type="PANTHER" id="PTHR12428:SF65">
    <property type="entry name" value="CYTOCHROME C OXIDASE ASSEMBLY PROTEIN COX18, MITOCHONDRIAL"/>
    <property type="match status" value="1"/>
</dbReference>
<evidence type="ECO:0000256" key="12">
    <source>
        <dbReference type="ARBA" id="ARBA00033342"/>
    </source>
</evidence>
<dbReference type="PRINTS" id="PR01900">
    <property type="entry name" value="YIDCPROTEIN"/>
</dbReference>
<dbReference type="RefSeq" id="WP_324779811.1">
    <property type="nucleotide sequence ID" value="NZ_CP141769.1"/>
</dbReference>
<keyword evidence="5 13" id="KW-1003">Cell membrane</keyword>
<dbReference type="InterPro" id="IPR019998">
    <property type="entry name" value="Membr_insert_YidC"/>
</dbReference>
<feature type="transmembrane region" description="Helical" evidence="13">
    <location>
        <begin position="362"/>
        <end position="385"/>
    </location>
</feature>
<gene>
    <name evidence="13 17" type="primary">yidC</name>
    <name evidence="17" type="ORF">VA613_14925</name>
</gene>
<evidence type="ECO:0000256" key="1">
    <source>
        <dbReference type="ARBA" id="ARBA00004429"/>
    </source>
</evidence>
<dbReference type="Pfam" id="PF02096">
    <property type="entry name" value="60KD_IMP"/>
    <property type="match status" value="1"/>
</dbReference>
<dbReference type="EMBL" id="CP141769">
    <property type="protein sequence ID" value="WRS39279.1"/>
    <property type="molecule type" value="Genomic_DNA"/>
</dbReference>
<comment type="subunit">
    <text evidence="13">Interacts with the Sec translocase complex via SecD. Specifically interacts with transmembrane segments of nascent integral membrane proteins during membrane integration.</text>
</comment>
<evidence type="ECO:0000256" key="10">
    <source>
        <dbReference type="ARBA" id="ARBA00023186"/>
    </source>
</evidence>
<dbReference type="NCBIfam" id="NF002352">
    <property type="entry name" value="PRK01318.1-3"/>
    <property type="match status" value="1"/>
</dbReference>
<dbReference type="Proteomes" id="UP001334732">
    <property type="component" value="Chromosome"/>
</dbReference>
<keyword evidence="7 13" id="KW-0653">Protein transport</keyword>
<dbReference type="HAMAP" id="MF_01810">
    <property type="entry name" value="YidC_type1"/>
    <property type="match status" value="1"/>
</dbReference>
<protein>
    <recommendedName>
        <fullName evidence="3 13">Membrane protein insertase YidC</fullName>
    </recommendedName>
    <alternativeName>
        <fullName evidence="12 13">Foldase YidC</fullName>
    </alternativeName>
    <alternativeName>
        <fullName evidence="11 13">Membrane integrase YidC</fullName>
    </alternativeName>
    <alternativeName>
        <fullName evidence="13">Membrane protein YidC</fullName>
    </alternativeName>
</protein>
<dbReference type="InterPro" id="IPR001708">
    <property type="entry name" value="YidC/ALB3/OXA1/COX18"/>
</dbReference>
<accession>A0ABZ1CIT3</accession>
<dbReference type="PRINTS" id="PR00701">
    <property type="entry name" value="60KDINNERMP"/>
</dbReference>
<dbReference type="NCBIfam" id="TIGR03592">
    <property type="entry name" value="yidC_oxa1_cterm"/>
    <property type="match status" value="1"/>
</dbReference>
<dbReference type="InterPro" id="IPR047196">
    <property type="entry name" value="YidC_ALB_C"/>
</dbReference>
<feature type="domain" description="Membrane insertase YidC N-terminal" evidence="16">
    <location>
        <begin position="77"/>
        <end position="351"/>
    </location>
</feature>
<evidence type="ECO:0000256" key="6">
    <source>
        <dbReference type="ARBA" id="ARBA00022692"/>
    </source>
</evidence>
<evidence type="ECO:0000256" key="3">
    <source>
        <dbReference type="ARBA" id="ARBA00015325"/>
    </source>
</evidence>
<evidence type="ECO:0000256" key="11">
    <source>
        <dbReference type="ARBA" id="ARBA00033245"/>
    </source>
</evidence>
<evidence type="ECO:0000256" key="7">
    <source>
        <dbReference type="ARBA" id="ARBA00022927"/>
    </source>
</evidence>
<dbReference type="InterPro" id="IPR028055">
    <property type="entry name" value="YidC/Oxa/ALB_C"/>
</dbReference>
<evidence type="ECO:0000313" key="18">
    <source>
        <dbReference type="Proteomes" id="UP001334732"/>
    </source>
</evidence>
<keyword evidence="6 13" id="KW-0812">Transmembrane</keyword>
<feature type="transmembrane region" description="Helical" evidence="13">
    <location>
        <begin position="501"/>
        <end position="526"/>
    </location>
</feature>
<evidence type="ECO:0000256" key="5">
    <source>
        <dbReference type="ARBA" id="ARBA00022475"/>
    </source>
</evidence>
<keyword evidence="4 13" id="KW-0813">Transport</keyword>
<evidence type="ECO:0000256" key="8">
    <source>
        <dbReference type="ARBA" id="ARBA00022989"/>
    </source>
</evidence>
<evidence type="ECO:0000256" key="13">
    <source>
        <dbReference type="HAMAP-Rule" id="MF_01810"/>
    </source>
</evidence>
<sequence>MDNQRLILFIVFSFALLLLWEAWQGQHAPPPAPGVTAQAPSGAGTPPAPSTALNAPLPGQAPAGAPAQPGIVKGARAVVETDVLRATIDSNGGDLRDLELLAYRETEARNRVFTLFEEDPTQPYLAQSGLLGKDLPTHRSMFQLNPGTYRLTPGASQVEVPLVWTDPATGVRVEKTYVFKRGSYEIAVRTRVINGGTQPIDLTPYYQFTRHSGAPRGSSFFLHTFTGPAFYTEAKKFQKVPFKSIEEGKAEFDKAADNGWVGMVQHHFVAAWLPEGTVKREYYARALGSGLYSAGVMLAEGVLAPGQQKVFTVPLYAGPQTQKLLEKTAPGLDLARDYGWLTPLAFPIYWVLAKIERFVGNWGWAIIILTVLLKLALFPLSAAGYKSMAKMKKLTPRLQQLKETYGDDRAKLHQAMADLYKTEKINPLGGCLPILVQIPVFIALYWVLLAAVEMRGAPWLGWIHDLTAPDPWFVLPIVMGITSILQVKLNPQPMDPMQAKIMMIMPVAFTVMFVFFPAGLVLYWIVSNILSITQQWVINKQVQGEETRKR</sequence>
<comment type="function">
    <text evidence="13">Required for the insertion and/or proper folding and/or complex formation of integral membrane proteins into the membrane. Involved in integration of membrane proteins that insert both dependently and independently of the Sec translocase complex, as well as at least some lipoproteins. Aids folding of multispanning membrane proteins.</text>
</comment>
<evidence type="ECO:0000256" key="4">
    <source>
        <dbReference type="ARBA" id="ARBA00022448"/>
    </source>
</evidence>
<evidence type="ECO:0000256" key="9">
    <source>
        <dbReference type="ARBA" id="ARBA00023136"/>
    </source>
</evidence>
<evidence type="ECO:0000256" key="2">
    <source>
        <dbReference type="ARBA" id="ARBA00010527"/>
    </source>
</evidence>
<comment type="caution">
    <text evidence="13">Lacks conserved residue(s) required for the propagation of feature annotation.</text>
</comment>
<feature type="region of interest" description="Disordered" evidence="14">
    <location>
        <begin position="28"/>
        <end position="68"/>
    </location>
</feature>
<keyword evidence="18" id="KW-1185">Reference proteome</keyword>
<dbReference type="CDD" id="cd20070">
    <property type="entry name" value="5TM_YidC_Alb3"/>
    <property type="match status" value="1"/>
</dbReference>
<dbReference type="NCBIfam" id="TIGR03593">
    <property type="entry name" value="yidC_nterm"/>
    <property type="match status" value="1"/>
</dbReference>
<comment type="similarity">
    <text evidence="2 13">Belongs to the OXA1/ALB3/YidC family. Type 1 subfamily.</text>
</comment>
<dbReference type="InterPro" id="IPR028053">
    <property type="entry name" value="Membr_insert_YidC_N"/>
</dbReference>
<evidence type="ECO:0000259" key="15">
    <source>
        <dbReference type="Pfam" id="PF02096"/>
    </source>
</evidence>
<organism evidence="17 18">
    <name type="scientific">Thiobacillus sedimenti</name>
    <dbReference type="NCBI Taxonomy" id="3110231"/>
    <lineage>
        <taxon>Bacteria</taxon>
        <taxon>Pseudomonadati</taxon>
        <taxon>Pseudomonadota</taxon>
        <taxon>Betaproteobacteria</taxon>
        <taxon>Nitrosomonadales</taxon>
        <taxon>Thiobacillaceae</taxon>
        <taxon>Thiobacillus</taxon>
    </lineage>
</organism>
<keyword evidence="9 13" id="KW-0472">Membrane</keyword>
<keyword evidence="8 13" id="KW-1133">Transmembrane helix</keyword>
<name>A0ABZ1CIT3_9PROT</name>
<proteinExistence type="inferred from homology"/>
<dbReference type="CDD" id="cd19961">
    <property type="entry name" value="EcYidC-like_peri"/>
    <property type="match status" value="1"/>
</dbReference>
<dbReference type="Pfam" id="PF14849">
    <property type="entry name" value="YidC_periplas"/>
    <property type="match status" value="1"/>
</dbReference>
<dbReference type="Gene3D" id="2.70.98.90">
    <property type="match status" value="1"/>
</dbReference>
<evidence type="ECO:0000313" key="17">
    <source>
        <dbReference type="EMBL" id="WRS39279.1"/>
    </source>
</evidence>
<dbReference type="InterPro" id="IPR038221">
    <property type="entry name" value="YidC_periplasmic_sf"/>
</dbReference>
<dbReference type="PANTHER" id="PTHR12428">
    <property type="entry name" value="OXA1"/>
    <property type="match status" value="1"/>
</dbReference>
<evidence type="ECO:0000259" key="16">
    <source>
        <dbReference type="Pfam" id="PF14849"/>
    </source>
</evidence>
<comment type="subcellular location">
    <subcellularLocation>
        <location evidence="1">Cell inner membrane</location>
        <topology evidence="1">Multi-pass membrane protein</topology>
    </subcellularLocation>
    <subcellularLocation>
        <location evidence="13">Cell membrane</location>
        <topology evidence="13">Multi-pass membrane protein</topology>
    </subcellularLocation>
</comment>
<evidence type="ECO:0000256" key="14">
    <source>
        <dbReference type="SAM" id="MobiDB-lite"/>
    </source>
</evidence>
<feature type="compositionally biased region" description="Low complexity" evidence="14">
    <location>
        <begin position="39"/>
        <end position="68"/>
    </location>
</feature>
<feature type="transmembrane region" description="Helical" evidence="13">
    <location>
        <begin position="431"/>
        <end position="452"/>
    </location>
</feature>
<feature type="domain" description="Membrane insertase YidC/Oxa/ALB C-terminal" evidence="15">
    <location>
        <begin position="362"/>
        <end position="540"/>
    </location>
</feature>
<reference evidence="17 18" key="1">
    <citation type="submission" date="2023-12" db="EMBL/GenBank/DDBJ databases">
        <title>Thiobacillus sedimentum sp. nov., a chemolithoautotrophic sulfur-oxidizing bacterium isolated from freshwater sediment.</title>
        <authorList>
            <person name="Luo J."/>
            <person name="Dai C."/>
        </authorList>
    </citation>
    <scope>NUCLEOTIDE SEQUENCE [LARGE SCALE GENOMIC DNA]</scope>
    <source>
        <strain evidence="17 18">SCUT-2</strain>
    </source>
</reference>
<keyword evidence="10 13" id="KW-0143">Chaperone</keyword>